<gene>
    <name evidence="2" type="ORF">Pmani_002279</name>
</gene>
<reference evidence="2" key="1">
    <citation type="submission" date="2023-11" db="EMBL/GenBank/DDBJ databases">
        <title>Genome assemblies of two species of porcelain crab, Petrolisthes cinctipes and Petrolisthes manimaculis (Anomura: Porcellanidae).</title>
        <authorList>
            <person name="Angst P."/>
        </authorList>
    </citation>
    <scope>NUCLEOTIDE SEQUENCE</scope>
    <source>
        <strain evidence="2">PB745_02</strain>
        <tissue evidence="2">Gill</tissue>
    </source>
</reference>
<comment type="caution">
    <text evidence="2">The sequence shown here is derived from an EMBL/GenBank/DDBJ whole genome shotgun (WGS) entry which is preliminary data.</text>
</comment>
<protein>
    <submittedName>
        <fullName evidence="2">Uncharacterized protein</fullName>
    </submittedName>
</protein>
<evidence type="ECO:0000313" key="3">
    <source>
        <dbReference type="Proteomes" id="UP001292094"/>
    </source>
</evidence>
<evidence type="ECO:0000313" key="2">
    <source>
        <dbReference type="EMBL" id="KAK4327222.1"/>
    </source>
</evidence>
<organism evidence="2 3">
    <name type="scientific">Petrolisthes manimaculis</name>
    <dbReference type="NCBI Taxonomy" id="1843537"/>
    <lineage>
        <taxon>Eukaryota</taxon>
        <taxon>Metazoa</taxon>
        <taxon>Ecdysozoa</taxon>
        <taxon>Arthropoda</taxon>
        <taxon>Crustacea</taxon>
        <taxon>Multicrustacea</taxon>
        <taxon>Malacostraca</taxon>
        <taxon>Eumalacostraca</taxon>
        <taxon>Eucarida</taxon>
        <taxon>Decapoda</taxon>
        <taxon>Pleocyemata</taxon>
        <taxon>Anomura</taxon>
        <taxon>Galatheoidea</taxon>
        <taxon>Porcellanidae</taxon>
        <taxon>Petrolisthes</taxon>
    </lineage>
</organism>
<dbReference type="Proteomes" id="UP001292094">
    <property type="component" value="Unassembled WGS sequence"/>
</dbReference>
<keyword evidence="1" id="KW-0812">Transmembrane</keyword>
<keyword evidence="3" id="KW-1185">Reference proteome</keyword>
<accession>A0AAE1QL94</accession>
<dbReference type="EMBL" id="JAWZYT010000161">
    <property type="protein sequence ID" value="KAK4327222.1"/>
    <property type="molecule type" value="Genomic_DNA"/>
</dbReference>
<proteinExistence type="predicted"/>
<keyword evidence="1" id="KW-1133">Transmembrane helix</keyword>
<feature type="transmembrane region" description="Helical" evidence="1">
    <location>
        <begin position="12"/>
        <end position="31"/>
    </location>
</feature>
<evidence type="ECO:0000256" key="1">
    <source>
        <dbReference type="SAM" id="Phobius"/>
    </source>
</evidence>
<name>A0AAE1QL94_9EUCA</name>
<keyword evidence="1" id="KW-0472">Membrane</keyword>
<dbReference type="AlphaFoldDB" id="A0AAE1QL94"/>
<sequence>MVCWYGVKLNRCLYSGVGLLVFTVISQLVLITRNIHFLILFPPHPSDPIRMQLYPALDDEGLIDGNITLI</sequence>